<keyword evidence="2" id="KW-1185">Reference proteome</keyword>
<reference evidence="1" key="2">
    <citation type="submission" date="2022-01" db="EMBL/GenBank/DDBJ databases">
        <authorList>
            <person name="Yamashiro T."/>
            <person name="Shiraishi A."/>
            <person name="Satake H."/>
            <person name="Nakayama K."/>
        </authorList>
    </citation>
    <scope>NUCLEOTIDE SEQUENCE</scope>
</reference>
<sequence length="457" mass="51019">MCAGAIYPNKVVSETGYDKEWQKTAEYPRVGELQPERSLSESVFEVVASAVTKEGNIEELERFKLAPVTTVGFVRTASCKVTKGSGSAALYYQSLGDMSRDLLDEHRGVAGGRYNAKPSGEVLGTLVNVVEIISNQLSFVSRTGLSRENGDAYRAFKNVMGKLQLYGLLKAHITTFDRVAFYSRGGMVVEGRIILHTEAQKRGFSASWTERKPRVQIERDYVWTDSSTEAMVDDMLVAGSDMAEFNKPKCWEKLVRILISEGTLSLKKILGAKNPADMLTKVFSTDRAVWHEPEQFSSELNNISLPCLYSLFVRAVCAGAIYRTEVCTEVCAGAIYPNKVVSEPGYDKQWQKTCAPLRYRYPHLFALETCKNCPILGRRSLVDGVWEPIREWRQQPIGRSAGDVSLLTSFLNGLVLDPSHDDKWVLSLESSDKFTVKSLSLAIKKKLLVYDVSEVDQ</sequence>
<comment type="caution">
    <text evidence="1">The sequence shown here is derived from an EMBL/GenBank/DDBJ whole genome shotgun (WGS) entry which is preliminary data.</text>
</comment>
<evidence type="ECO:0000313" key="1">
    <source>
        <dbReference type="EMBL" id="GJT19412.1"/>
    </source>
</evidence>
<organism evidence="1 2">
    <name type="scientific">Tanacetum coccineum</name>
    <dbReference type="NCBI Taxonomy" id="301880"/>
    <lineage>
        <taxon>Eukaryota</taxon>
        <taxon>Viridiplantae</taxon>
        <taxon>Streptophyta</taxon>
        <taxon>Embryophyta</taxon>
        <taxon>Tracheophyta</taxon>
        <taxon>Spermatophyta</taxon>
        <taxon>Magnoliopsida</taxon>
        <taxon>eudicotyledons</taxon>
        <taxon>Gunneridae</taxon>
        <taxon>Pentapetalae</taxon>
        <taxon>asterids</taxon>
        <taxon>campanulids</taxon>
        <taxon>Asterales</taxon>
        <taxon>Asteraceae</taxon>
        <taxon>Asteroideae</taxon>
        <taxon>Anthemideae</taxon>
        <taxon>Anthemidinae</taxon>
        <taxon>Tanacetum</taxon>
    </lineage>
</organism>
<dbReference type="EMBL" id="BQNB010013715">
    <property type="protein sequence ID" value="GJT19412.1"/>
    <property type="molecule type" value="Genomic_DNA"/>
</dbReference>
<dbReference type="Proteomes" id="UP001151760">
    <property type="component" value="Unassembled WGS sequence"/>
</dbReference>
<protein>
    <submittedName>
        <fullName evidence="1">Uncharacterized protein</fullName>
    </submittedName>
</protein>
<gene>
    <name evidence="1" type="ORF">Tco_0878118</name>
</gene>
<evidence type="ECO:0000313" key="2">
    <source>
        <dbReference type="Proteomes" id="UP001151760"/>
    </source>
</evidence>
<accession>A0ABQ5C009</accession>
<name>A0ABQ5C009_9ASTR</name>
<reference evidence="1" key="1">
    <citation type="journal article" date="2022" name="Int. J. Mol. Sci.">
        <title>Draft Genome of Tanacetum Coccineum: Genomic Comparison of Closely Related Tanacetum-Family Plants.</title>
        <authorList>
            <person name="Yamashiro T."/>
            <person name="Shiraishi A."/>
            <person name="Nakayama K."/>
            <person name="Satake H."/>
        </authorList>
    </citation>
    <scope>NUCLEOTIDE SEQUENCE</scope>
</reference>
<proteinExistence type="predicted"/>